<evidence type="ECO:0000313" key="2">
    <source>
        <dbReference type="Proteomes" id="UP001620397"/>
    </source>
</evidence>
<accession>A0ABW8KID7</accession>
<dbReference type="RefSeq" id="WP_404540978.1">
    <property type="nucleotide sequence ID" value="NZ_JADIKL010000008.1"/>
</dbReference>
<gene>
    <name evidence="1" type="ORF">ISP14_13970</name>
</gene>
<name>A0ABW8KID7_9GAMM</name>
<dbReference type="EMBL" id="JADIKL010000008">
    <property type="protein sequence ID" value="MFK2931900.1"/>
    <property type="molecule type" value="Genomic_DNA"/>
</dbReference>
<reference evidence="1 2" key="1">
    <citation type="submission" date="2020-10" db="EMBL/GenBank/DDBJ databases">
        <title>Phylogeny of dyella-like bacteria.</title>
        <authorList>
            <person name="Fu J."/>
        </authorList>
    </citation>
    <scope>NUCLEOTIDE SEQUENCE [LARGE SCALE GENOMIC DNA]</scope>
    <source>
        <strain evidence="1 2">DKC-1</strain>
    </source>
</reference>
<dbReference type="Proteomes" id="UP001620397">
    <property type="component" value="Unassembled WGS sequence"/>
</dbReference>
<comment type="caution">
    <text evidence="1">The sequence shown here is derived from an EMBL/GenBank/DDBJ whole genome shotgun (WGS) entry which is preliminary data.</text>
</comment>
<evidence type="ECO:0000313" key="1">
    <source>
        <dbReference type="EMBL" id="MFK2931900.1"/>
    </source>
</evidence>
<keyword evidence="2" id="KW-1185">Reference proteome</keyword>
<organism evidence="1 2">
    <name type="scientific">Dyella agri</name>
    <dbReference type="NCBI Taxonomy" id="1926869"/>
    <lineage>
        <taxon>Bacteria</taxon>
        <taxon>Pseudomonadati</taxon>
        <taxon>Pseudomonadota</taxon>
        <taxon>Gammaproteobacteria</taxon>
        <taxon>Lysobacterales</taxon>
        <taxon>Rhodanobacteraceae</taxon>
        <taxon>Dyella</taxon>
    </lineage>
</organism>
<protein>
    <submittedName>
        <fullName evidence="1">Uncharacterized protein</fullName>
    </submittedName>
</protein>
<sequence>MHQPYDVLPSIAELGRRKQQLTKVMDSLKIADRTGVSQSSQSARLCQLMNVESVLKACGMTDAHFAVLGEAVPLGYRALQEVVKATPMLAQFMPGMMTVGYLRNLAVQYALANKAAEGEFFFVDTGFNKARNHAFAKLQAGNVVVTTHYAGAKGSRAVRKSLTRAALADRNGDLFSSDGQRVDADEVTGHAYVQLKHGGLAAPVFAALYIPNRDQRSIALEPLILELATPDNAKVEEVTDRLRDTIKRKGQEDQRDRHAS</sequence>
<proteinExistence type="predicted"/>